<evidence type="ECO:0000313" key="9">
    <source>
        <dbReference type="EMBL" id="GAA4033309.1"/>
    </source>
</evidence>
<comment type="function">
    <text evidence="2 7">Hydrolysis of 6-phosphogluconolactone to 6-phosphogluconate.</text>
</comment>
<keyword evidence="10" id="KW-1185">Reference proteome</keyword>
<reference evidence="10" key="1">
    <citation type="journal article" date="2019" name="Int. J. Syst. Evol. Microbiol.">
        <title>The Global Catalogue of Microorganisms (GCM) 10K type strain sequencing project: providing services to taxonomists for standard genome sequencing and annotation.</title>
        <authorList>
            <consortium name="The Broad Institute Genomics Platform"/>
            <consortium name="The Broad Institute Genome Sequencing Center for Infectious Disease"/>
            <person name="Wu L."/>
            <person name="Ma J."/>
        </authorList>
    </citation>
    <scope>NUCLEOTIDE SEQUENCE [LARGE SCALE GENOMIC DNA]</scope>
    <source>
        <strain evidence="10">JCM 16673</strain>
    </source>
</reference>
<evidence type="ECO:0000256" key="4">
    <source>
        <dbReference type="ARBA" id="ARBA00010662"/>
    </source>
</evidence>
<gene>
    <name evidence="7 9" type="primary">pgl</name>
    <name evidence="9" type="ORF">GCM10022212_35570</name>
</gene>
<dbReference type="Proteomes" id="UP001501353">
    <property type="component" value="Unassembled WGS sequence"/>
</dbReference>
<dbReference type="Gene3D" id="3.40.50.1360">
    <property type="match status" value="1"/>
</dbReference>
<dbReference type="InterPro" id="IPR037171">
    <property type="entry name" value="NagB/RpiA_transferase-like"/>
</dbReference>
<feature type="domain" description="Glucosamine/galactosamine-6-phosphate isomerase" evidence="8">
    <location>
        <begin position="12"/>
        <end position="226"/>
    </location>
</feature>
<evidence type="ECO:0000256" key="6">
    <source>
        <dbReference type="ARBA" id="ARBA00020337"/>
    </source>
</evidence>
<dbReference type="NCBIfam" id="TIGR01198">
    <property type="entry name" value="pgl"/>
    <property type="match status" value="1"/>
</dbReference>
<dbReference type="RefSeq" id="WP_344765431.1">
    <property type="nucleotide sequence ID" value="NZ_BAAAZE010000014.1"/>
</dbReference>
<dbReference type="EC" id="3.1.1.31" evidence="5 7"/>
<dbReference type="InterPro" id="IPR039104">
    <property type="entry name" value="6PGL"/>
</dbReference>
<evidence type="ECO:0000256" key="2">
    <source>
        <dbReference type="ARBA" id="ARBA00002681"/>
    </source>
</evidence>
<evidence type="ECO:0000256" key="7">
    <source>
        <dbReference type="RuleBase" id="RU365095"/>
    </source>
</evidence>
<evidence type="ECO:0000256" key="3">
    <source>
        <dbReference type="ARBA" id="ARBA00004961"/>
    </source>
</evidence>
<accession>A0ABP7U0U6</accession>
<proteinExistence type="inferred from homology"/>
<dbReference type="EMBL" id="BAAAZE010000014">
    <property type="protein sequence ID" value="GAA4033309.1"/>
    <property type="molecule type" value="Genomic_DNA"/>
</dbReference>
<evidence type="ECO:0000259" key="8">
    <source>
        <dbReference type="Pfam" id="PF01182"/>
    </source>
</evidence>
<dbReference type="Pfam" id="PF01182">
    <property type="entry name" value="Glucosamine_iso"/>
    <property type="match status" value="1"/>
</dbReference>
<dbReference type="PANTHER" id="PTHR11054">
    <property type="entry name" value="6-PHOSPHOGLUCONOLACTONASE"/>
    <property type="match status" value="1"/>
</dbReference>
<keyword evidence="7" id="KW-0378">Hydrolase</keyword>
<organism evidence="9 10">
    <name type="scientific">Actimicrobium antarcticum</name>
    <dbReference type="NCBI Taxonomy" id="1051899"/>
    <lineage>
        <taxon>Bacteria</taxon>
        <taxon>Pseudomonadati</taxon>
        <taxon>Pseudomonadota</taxon>
        <taxon>Betaproteobacteria</taxon>
        <taxon>Burkholderiales</taxon>
        <taxon>Oxalobacteraceae</taxon>
        <taxon>Actimicrobium</taxon>
    </lineage>
</organism>
<comment type="pathway">
    <text evidence="3 7">Carbohydrate degradation; pentose phosphate pathway; D-ribulose 5-phosphate from D-glucose 6-phosphate (oxidative stage): step 2/3.</text>
</comment>
<evidence type="ECO:0000313" key="10">
    <source>
        <dbReference type="Proteomes" id="UP001501353"/>
    </source>
</evidence>
<dbReference type="InterPro" id="IPR006148">
    <property type="entry name" value="Glc/Gal-6P_isomerase"/>
</dbReference>
<dbReference type="SUPFAM" id="SSF100950">
    <property type="entry name" value="NagB/RpiA/CoA transferase-like"/>
    <property type="match status" value="1"/>
</dbReference>
<name>A0ABP7U0U6_9BURK</name>
<evidence type="ECO:0000256" key="5">
    <source>
        <dbReference type="ARBA" id="ARBA00013198"/>
    </source>
</evidence>
<sequence>MTVQFHLFDNTALAAQALADAVAIDLRLTLESAPRALLLVSGGRSPLPLFGVLAALALPWSQIDVSLVDERCVPPGHADSNSTLVAQHLLVGPAALSRWVPLVDVAVVRTTDGWSAARQSAASANRNPALATASVVILGLGNDGHTASLFADAPQWDDARTTTERYIALQPGVAPHPRVGLSLQALIDQRHCYIWSSGAEKRATLDRLVHLVRAVEAGHAQPEQLIEAGPLALLIAHQKATLHVFHSAS</sequence>
<evidence type="ECO:0000256" key="1">
    <source>
        <dbReference type="ARBA" id="ARBA00000832"/>
    </source>
</evidence>
<comment type="caution">
    <text evidence="9">The sequence shown here is derived from an EMBL/GenBank/DDBJ whole genome shotgun (WGS) entry which is preliminary data.</text>
</comment>
<comment type="catalytic activity">
    <reaction evidence="1 7">
        <text>6-phospho-D-glucono-1,5-lactone + H2O = 6-phospho-D-gluconate + H(+)</text>
        <dbReference type="Rhea" id="RHEA:12556"/>
        <dbReference type="ChEBI" id="CHEBI:15377"/>
        <dbReference type="ChEBI" id="CHEBI:15378"/>
        <dbReference type="ChEBI" id="CHEBI:57955"/>
        <dbReference type="ChEBI" id="CHEBI:58759"/>
        <dbReference type="EC" id="3.1.1.31"/>
    </reaction>
</comment>
<comment type="similarity">
    <text evidence="4 7">Belongs to the glucosamine/galactosamine-6-phosphate isomerase family. 6-phosphogluconolactonase subfamily.</text>
</comment>
<dbReference type="InterPro" id="IPR005900">
    <property type="entry name" value="6-phosphogluconolactonase_DevB"/>
</dbReference>
<protein>
    <recommendedName>
        <fullName evidence="6 7">6-phosphogluconolactonase</fullName>
        <shortName evidence="7">6PGL</shortName>
        <ecNumber evidence="5 7">3.1.1.31</ecNumber>
    </recommendedName>
</protein>
<dbReference type="PANTHER" id="PTHR11054:SF0">
    <property type="entry name" value="6-PHOSPHOGLUCONOLACTONASE"/>
    <property type="match status" value="1"/>
</dbReference>